<keyword evidence="3" id="KW-1185">Reference proteome</keyword>
<dbReference type="AlphaFoldDB" id="A0AA40DYJ6"/>
<proteinExistence type="predicted"/>
<gene>
    <name evidence="2" type="ORF">B0T21DRAFT_414392</name>
</gene>
<dbReference type="Proteomes" id="UP001172159">
    <property type="component" value="Unassembled WGS sequence"/>
</dbReference>
<feature type="compositionally biased region" description="Basic and acidic residues" evidence="1">
    <location>
        <begin position="191"/>
        <end position="205"/>
    </location>
</feature>
<name>A0AA40DYJ6_9PEZI</name>
<protein>
    <submittedName>
        <fullName evidence="2">Uncharacterized protein</fullName>
    </submittedName>
</protein>
<dbReference type="EMBL" id="JAUKTV010000012">
    <property type="protein sequence ID" value="KAK0721204.1"/>
    <property type="molecule type" value="Genomic_DNA"/>
</dbReference>
<evidence type="ECO:0000313" key="3">
    <source>
        <dbReference type="Proteomes" id="UP001172159"/>
    </source>
</evidence>
<reference evidence="2" key="1">
    <citation type="submission" date="2023-06" db="EMBL/GenBank/DDBJ databases">
        <title>Genome-scale phylogeny and comparative genomics of the fungal order Sordariales.</title>
        <authorList>
            <consortium name="Lawrence Berkeley National Laboratory"/>
            <person name="Hensen N."/>
            <person name="Bonometti L."/>
            <person name="Westerberg I."/>
            <person name="Brannstrom I.O."/>
            <person name="Guillou S."/>
            <person name="Cros-Aarteil S."/>
            <person name="Calhoun S."/>
            <person name="Haridas S."/>
            <person name="Kuo A."/>
            <person name="Mondo S."/>
            <person name="Pangilinan J."/>
            <person name="Riley R."/>
            <person name="Labutti K."/>
            <person name="Andreopoulos B."/>
            <person name="Lipzen A."/>
            <person name="Chen C."/>
            <person name="Yanf M."/>
            <person name="Daum C."/>
            <person name="Ng V."/>
            <person name="Clum A."/>
            <person name="Steindorff A."/>
            <person name="Ohm R."/>
            <person name="Martin F."/>
            <person name="Silar P."/>
            <person name="Natvig D."/>
            <person name="Lalanne C."/>
            <person name="Gautier V."/>
            <person name="Ament-Velasquez S.L."/>
            <person name="Kruys A."/>
            <person name="Hutchinson M.I."/>
            <person name="Powell A.J."/>
            <person name="Barry K."/>
            <person name="Miller A.N."/>
            <person name="Grigoriev I.V."/>
            <person name="Debuchy R."/>
            <person name="Gladieux P."/>
            <person name="Thoren M.H."/>
            <person name="Johannesson H."/>
        </authorList>
    </citation>
    <scope>NUCLEOTIDE SEQUENCE</scope>
    <source>
        <strain evidence="2">CBS 540.89</strain>
    </source>
</reference>
<evidence type="ECO:0000313" key="2">
    <source>
        <dbReference type="EMBL" id="KAK0721204.1"/>
    </source>
</evidence>
<comment type="caution">
    <text evidence="2">The sequence shown here is derived from an EMBL/GenBank/DDBJ whole genome shotgun (WGS) entry which is preliminary data.</text>
</comment>
<sequence length="378" mass="42287">MASHCYYSSRLHRIRQIQLDRLNWLHVGAALRGGYVTVQEEDQAKDLRDAEVREKKEQWKKGPFIKRMWVQDRSDGNFRLITVGLDSMARSVHGGPVCFVPASTVTEYNLGPLIKIPETIFDTAGNIMTCTEAVQITWMGSDKVERRDQWLVLPQASGVEMPLLGESFMLHHGELLLDLDEKGLVAGTNDKSGKDPKKPEEDKRFAAKGGSASSSRDPEAQDVNFQFASGTAPARDNTEGLEQARQGALLSDAYTALPSDAYTALPSDAYTALLSDSYRDVRRYQQQDLLPVPSNDDAAPVFKNYYAGFDIFLAKQSQATDVTVSTMTDDHQRSRHWSAYVTANRFPPQLVQHYEGRIQQQQNPHPNTGLDTKPPPNM</sequence>
<organism evidence="2 3">
    <name type="scientific">Apiosordaria backusii</name>
    <dbReference type="NCBI Taxonomy" id="314023"/>
    <lineage>
        <taxon>Eukaryota</taxon>
        <taxon>Fungi</taxon>
        <taxon>Dikarya</taxon>
        <taxon>Ascomycota</taxon>
        <taxon>Pezizomycotina</taxon>
        <taxon>Sordariomycetes</taxon>
        <taxon>Sordariomycetidae</taxon>
        <taxon>Sordariales</taxon>
        <taxon>Lasiosphaeriaceae</taxon>
        <taxon>Apiosordaria</taxon>
    </lineage>
</organism>
<feature type="compositionally biased region" description="Polar residues" evidence="1">
    <location>
        <begin position="359"/>
        <end position="370"/>
    </location>
</feature>
<evidence type="ECO:0000256" key="1">
    <source>
        <dbReference type="SAM" id="MobiDB-lite"/>
    </source>
</evidence>
<accession>A0AA40DYJ6</accession>
<feature type="region of interest" description="Disordered" evidence="1">
    <location>
        <begin position="187"/>
        <end position="220"/>
    </location>
</feature>
<feature type="region of interest" description="Disordered" evidence="1">
    <location>
        <begin position="359"/>
        <end position="378"/>
    </location>
</feature>